<gene>
    <name evidence="1" type="ORF">Y10_14970</name>
</gene>
<organism evidence="1 2">
    <name type="scientific">Neptunitalea lumnitzerae</name>
    <dbReference type="NCBI Taxonomy" id="2965509"/>
    <lineage>
        <taxon>Bacteria</taxon>
        <taxon>Pseudomonadati</taxon>
        <taxon>Bacteroidota</taxon>
        <taxon>Flavobacteriia</taxon>
        <taxon>Flavobacteriales</taxon>
        <taxon>Flavobacteriaceae</taxon>
        <taxon>Neptunitalea</taxon>
    </lineage>
</organism>
<evidence type="ECO:0008006" key="3">
    <source>
        <dbReference type="Google" id="ProtNLM"/>
    </source>
</evidence>
<accession>A0ABQ5MI91</accession>
<reference evidence="1" key="1">
    <citation type="submission" date="2022-07" db="EMBL/GenBank/DDBJ databases">
        <title>Taxonomy of Novel Oxalotrophic and Methylotrophic Bacteria.</title>
        <authorList>
            <person name="Sahin N."/>
            <person name="Tani A."/>
        </authorList>
    </citation>
    <scope>NUCLEOTIDE SEQUENCE</scope>
    <source>
        <strain evidence="1">Y10</strain>
    </source>
</reference>
<dbReference type="InterPro" id="IPR025361">
    <property type="entry name" value="DUF4265"/>
</dbReference>
<sequence length="160" mass="18399">MSKATNNKVKVLFRYFSTILDKDVVETMWADIVDPKKNVFKLDNIPFYGPPIARDDIFIAKYSEEEKKLIYHRTIESSGNSIVLVVVLKKGLDKELLRNTFKDLNCESEGVGDNYFSMEIKENVDYTKIKDILHKLEQGGVISYAEPCLSTKHKKDISDE</sequence>
<proteinExistence type="predicted"/>
<dbReference type="EMBL" id="BRVO01000001">
    <property type="protein sequence ID" value="GLB49129.1"/>
    <property type="molecule type" value="Genomic_DNA"/>
</dbReference>
<evidence type="ECO:0000313" key="1">
    <source>
        <dbReference type="EMBL" id="GLB49129.1"/>
    </source>
</evidence>
<keyword evidence="2" id="KW-1185">Reference proteome</keyword>
<evidence type="ECO:0000313" key="2">
    <source>
        <dbReference type="Proteomes" id="UP001143543"/>
    </source>
</evidence>
<dbReference type="RefSeq" id="WP_281764742.1">
    <property type="nucleotide sequence ID" value="NZ_BRVO01000001.1"/>
</dbReference>
<protein>
    <recommendedName>
        <fullName evidence="3">DUF4265 domain-containing protein</fullName>
    </recommendedName>
</protein>
<comment type="caution">
    <text evidence="1">The sequence shown here is derived from an EMBL/GenBank/DDBJ whole genome shotgun (WGS) entry which is preliminary data.</text>
</comment>
<name>A0ABQ5MI91_9FLAO</name>
<dbReference type="Proteomes" id="UP001143543">
    <property type="component" value="Unassembled WGS sequence"/>
</dbReference>
<dbReference type="Pfam" id="PF14085">
    <property type="entry name" value="DUF4265"/>
    <property type="match status" value="1"/>
</dbReference>